<comment type="caution">
    <text evidence="2">The sequence shown here is derived from an EMBL/GenBank/DDBJ whole genome shotgun (WGS) entry which is preliminary data.</text>
</comment>
<feature type="region of interest" description="Disordered" evidence="1">
    <location>
        <begin position="72"/>
        <end position="98"/>
    </location>
</feature>
<name>A0ABU9DPZ7_9BACL</name>
<dbReference type="Proteomes" id="UP001469365">
    <property type="component" value="Unassembled WGS sequence"/>
</dbReference>
<dbReference type="EMBL" id="JBBPCC010000017">
    <property type="protein sequence ID" value="MEK8130929.1"/>
    <property type="molecule type" value="Genomic_DNA"/>
</dbReference>
<dbReference type="RefSeq" id="WP_341418067.1">
    <property type="nucleotide sequence ID" value="NZ_JBBPCC010000017.1"/>
</dbReference>
<proteinExistence type="predicted"/>
<gene>
    <name evidence="2" type="ORF">WMW72_23770</name>
</gene>
<feature type="compositionally biased region" description="Basic and acidic residues" evidence="1">
    <location>
        <begin position="86"/>
        <end position="98"/>
    </location>
</feature>
<sequence length="225" mass="23943">MSMRTMGWISGTLAIGISGACWGLGGAVPRLPAIGPPAVAQAADSEAGVAGFSRLDAAAAGTHIVTAAELPPQASEQAGSGAADSQRQDKNPGWTKEETLPLERINGLAVTDDLKTIYELKGEPLAEERDPLFPDERTLVYEDCRVALYKLSVQSVMVTADAGTITIDGKTIPLNADRLKAELGKPDLVAEDGIVYKRQWQALKLYIDPEQGRLLSVHLFPSYTG</sequence>
<evidence type="ECO:0008006" key="4">
    <source>
        <dbReference type="Google" id="ProtNLM"/>
    </source>
</evidence>
<keyword evidence="3" id="KW-1185">Reference proteome</keyword>
<dbReference type="PROSITE" id="PS51257">
    <property type="entry name" value="PROKAR_LIPOPROTEIN"/>
    <property type="match status" value="1"/>
</dbReference>
<protein>
    <recommendedName>
        <fullName evidence="4">LPS export ABC transporter periplasmic protein LptC</fullName>
    </recommendedName>
</protein>
<evidence type="ECO:0000256" key="1">
    <source>
        <dbReference type="SAM" id="MobiDB-lite"/>
    </source>
</evidence>
<accession>A0ABU9DPZ7</accession>
<reference evidence="2 3" key="1">
    <citation type="submission" date="2024-04" db="EMBL/GenBank/DDBJ databases">
        <title>draft genome sequnece of Paenibacillus filicis.</title>
        <authorList>
            <person name="Kim D.-U."/>
        </authorList>
    </citation>
    <scope>NUCLEOTIDE SEQUENCE [LARGE SCALE GENOMIC DNA]</scope>
    <source>
        <strain evidence="2 3">KACC14197</strain>
    </source>
</reference>
<organism evidence="2 3">
    <name type="scientific">Paenibacillus filicis</name>
    <dbReference type="NCBI Taxonomy" id="669464"/>
    <lineage>
        <taxon>Bacteria</taxon>
        <taxon>Bacillati</taxon>
        <taxon>Bacillota</taxon>
        <taxon>Bacilli</taxon>
        <taxon>Bacillales</taxon>
        <taxon>Paenibacillaceae</taxon>
        <taxon>Paenibacillus</taxon>
    </lineage>
</organism>
<evidence type="ECO:0000313" key="2">
    <source>
        <dbReference type="EMBL" id="MEK8130929.1"/>
    </source>
</evidence>
<evidence type="ECO:0000313" key="3">
    <source>
        <dbReference type="Proteomes" id="UP001469365"/>
    </source>
</evidence>